<dbReference type="Gene3D" id="1.10.10.60">
    <property type="entry name" value="Homeodomain-like"/>
    <property type="match status" value="1"/>
</dbReference>
<accession>A0A6A4P3H7</accession>
<dbReference type="PROSITE" id="PS51294">
    <property type="entry name" value="HTH_MYB"/>
    <property type="match status" value="1"/>
</dbReference>
<keyword evidence="4" id="KW-0238">DNA-binding</keyword>
<dbReference type="GO" id="GO:0000978">
    <property type="term" value="F:RNA polymerase II cis-regulatory region sequence-specific DNA binding"/>
    <property type="evidence" value="ECO:0007669"/>
    <property type="project" value="TreeGrafter"/>
</dbReference>
<dbReference type="FunFam" id="1.10.10.60:FF:000010">
    <property type="entry name" value="Transcriptional activator Myb isoform A"/>
    <property type="match status" value="1"/>
</dbReference>
<reference evidence="9" key="1">
    <citation type="journal article" date="2020" name="Nat. Commun.">
        <title>Genome sequence of the cluster root forming white lupin.</title>
        <authorList>
            <person name="Hufnagel B."/>
            <person name="Marques A."/>
            <person name="Soriano A."/>
            <person name="Marques L."/>
            <person name="Divol F."/>
            <person name="Doumas P."/>
            <person name="Sallet E."/>
            <person name="Mancinotti D."/>
            <person name="Carrere S."/>
            <person name="Marande W."/>
            <person name="Arribat S."/>
            <person name="Keller J."/>
            <person name="Huneau C."/>
            <person name="Blein T."/>
            <person name="Aime D."/>
            <person name="Laguerre M."/>
            <person name="Taylor J."/>
            <person name="Schubert V."/>
            <person name="Nelson M."/>
            <person name="Geu-Flores F."/>
            <person name="Crespi M."/>
            <person name="Gallardo-Guerrero K."/>
            <person name="Delaux P.-M."/>
            <person name="Salse J."/>
            <person name="Berges H."/>
            <person name="Guyot R."/>
            <person name="Gouzy J."/>
            <person name="Peret B."/>
        </authorList>
    </citation>
    <scope>NUCLEOTIDE SEQUENCE [LARGE SCALE GENOMIC DNA]</scope>
    <source>
        <strain evidence="9">cv. Amiga</strain>
    </source>
</reference>
<comment type="subcellular location">
    <subcellularLocation>
        <location evidence="1">Nucleus</location>
    </subcellularLocation>
</comment>
<feature type="domain" description="HTH myb-type" evidence="7">
    <location>
        <begin position="138"/>
        <end position="193"/>
    </location>
</feature>
<organism evidence="8 9">
    <name type="scientific">Lupinus albus</name>
    <name type="common">White lupine</name>
    <name type="synonym">Lupinus termis</name>
    <dbReference type="NCBI Taxonomy" id="3870"/>
    <lineage>
        <taxon>Eukaryota</taxon>
        <taxon>Viridiplantae</taxon>
        <taxon>Streptophyta</taxon>
        <taxon>Embryophyta</taxon>
        <taxon>Tracheophyta</taxon>
        <taxon>Spermatophyta</taxon>
        <taxon>Magnoliopsida</taxon>
        <taxon>eudicotyledons</taxon>
        <taxon>Gunneridae</taxon>
        <taxon>Pentapetalae</taxon>
        <taxon>rosids</taxon>
        <taxon>fabids</taxon>
        <taxon>Fabales</taxon>
        <taxon>Fabaceae</taxon>
        <taxon>Papilionoideae</taxon>
        <taxon>50 kb inversion clade</taxon>
        <taxon>genistoids sensu lato</taxon>
        <taxon>core genistoids</taxon>
        <taxon>Genisteae</taxon>
        <taxon>Lupinus</taxon>
    </lineage>
</organism>
<dbReference type="GO" id="GO:0000981">
    <property type="term" value="F:DNA-binding transcription factor activity, RNA polymerase II-specific"/>
    <property type="evidence" value="ECO:0007669"/>
    <property type="project" value="TreeGrafter"/>
</dbReference>
<evidence type="ECO:0000259" key="6">
    <source>
        <dbReference type="PROSITE" id="PS50090"/>
    </source>
</evidence>
<dbReference type="SMART" id="SM00717">
    <property type="entry name" value="SANT"/>
    <property type="match status" value="1"/>
</dbReference>
<keyword evidence="2" id="KW-0677">Repeat</keyword>
<dbReference type="EMBL" id="WOCE01000018">
    <property type="protein sequence ID" value="KAE9594159.1"/>
    <property type="molecule type" value="Genomic_DNA"/>
</dbReference>
<dbReference type="InterPro" id="IPR009057">
    <property type="entry name" value="Homeodomain-like_sf"/>
</dbReference>
<feature type="domain" description="Myb-like" evidence="6">
    <location>
        <begin position="138"/>
        <end position="189"/>
    </location>
</feature>
<dbReference type="SUPFAM" id="SSF46689">
    <property type="entry name" value="Homeodomain-like"/>
    <property type="match status" value="1"/>
</dbReference>
<dbReference type="InterPro" id="IPR001005">
    <property type="entry name" value="SANT/Myb"/>
</dbReference>
<dbReference type="PANTHER" id="PTHR45614">
    <property type="entry name" value="MYB PROTEIN-RELATED"/>
    <property type="match status" value="1"/>
</dbReference>
<evidence type="ECO:0000256" key="2">
    <source>
        <dbReference type="ARBA" id="ARBA00022737"/>
    </source>
</evidence>
<dbReference type="PANTHER" id="PTHR45614:SF218">
    <property type="entry name" value="TRANSCRIPTION FACTOR MYB119-RELATED"/>
    <property type="match status" value="1"/>
</dbReference>
<evidence type="ECO:0000313" key="8">
    <source>
        <dbReference type="EMBL" id="KAE9594159.1"/>
    </source>
</evidence>
<evidence type="ECO:0000256" key="5">
    <source>
        <dbReference type="ARBA" id="ARBA00023242"/>
    </source>
</evidence>
<sequence length="219" mass="25108">MGGRIIVSGGLDAIPIHGSGNMKATIPSMFRSGPPLTAIDRFLWGQQQQPHNIVARNTNASVFDNEFYKVACSGGGSSYRFVWPNYTQEGSFYDEIIANEEALNWENHFNTTCQNENANVLRKNVKMVRRKPKKGSSSMSLIKGQWTVEEDRKLLKLVKQHGVTKWSQIAEKLEGRAGKQCRERWHNHLRPDIKVCHVYANFCHVFYICSYYHVSFFFS</sequence>
<dbReference type="AlphaFoldDB" id="A0A6A4P3H7"/>
<dbReference type="OrthoDB" id="2143914at2759"/>
<dbReference type="InterPro" id="IPR017930">
    <property type="entry name" value="Myb_dom"/>
</dbReference>
<evidence type="ECO:0000259" key="7">
    <source>
        <dbReference type="PROSITE" id="PS51294"/>
    </source>
</evidence>
<keyword evidence="9" id="KW-1185">Reference proteome</keyword>
<gene>
    <name evidence="8" type="ORF">Lalb_Chr18g0050861</name>
</gene>
<evidence type="ECO:0000256" key="1">
    <source>
        <dbReference type="ARBA" id="ARBA00004123"/>
    </source>
</evidence>
<keyword evidence="5" id="KW-0539">Nucleus</keyword>
<name>A0A6A4P3H7_LUPAL</name>
<protein>
    <submittedName>
        <fullName evidence="8">Putative transcription factor MYB-HB-like family</fullName>
    </submittedName>
</protein>
<keyword evidence="3" id="KW-0804">Transcription</keyword>
<dbReference type="CDD" id="cd00167">
    <property type="entry name" value="SANT"/>
    <property type="match status" value="1"/>
</dbReference>
<comment type="caution">
    <text evidence="8">The sequence shown here is derived from an EMBL/GenBank/DDBJ whole genome shotgun (WGS) entry which is preliminary data.</text>
</comment>
<dbReference type="GO" id="GO:0005634">
    <property type="term" value="C:nucleus"/>
    <property type="evidence" value="ECO:0007669"/>
    <property type="project" value="UniProtKB-SubCell"/>
</dbReference>
<dbReference type="InterPro" id="IPR050560">
    <property type="entry name" value="MYB_TF"/>
</dbReference>
<evidence type="ECO:0000256" key="3">
    <source>
        <dbReference type="ARBA" id="ARBA00023015"/>
    </source>
</evidence>
<dbReference type="Proteomes" id="UP000447434">
    <property type="component" value="Chromosome 18"/>
</dbReference>
<keyword evidence="3" id="KW-0805">Transcription regulation</keyword>
<dbReference type="PROSITE" id="PS50090">
    <property type="entry name" value="MYB_LIKE"/>
    <property type="match status" value="1"/>
</dbReference>
<dbReference type="Pfam" id="PF00249">
    <property type="entry name" value="Myb_DNA-binding"/>
    <property type="match status" value="1"/>
</dbReference>
<proteinExistence type="predicted"/>
<evidence type="ECO:0000256" key="4">
    <source>
        <dbReference type="ARBA" id="ARBA00023125"/>
    </source>
</evidence>
<evidence type="ECO:0000313" key="9">
    <source>
        <dbReference type="Proteomes" id="UP000447434"/>
    </source>
</evidence>